<evidence type="ECO:0000256" key="3">
    <source>
        <dbReference type="ARBA" id="ARBA00022729"/>
    </source>
</evidence>
<feature type="domain" description="RagB/SusD" evidence="6">
    <location>
        <begin position="370"/>
        <end position="523"/>
    </location>
</feature>
<evidence type="ECO:0000259" key="7">
    <source>
        <dbReference type="Pfam" id="PF14322"/>
    </source>
</evidence>
<dbReference type="InterPro" id="IPR011990">
    <property type="entry name" value="TPR-like_helical_dom_sf"/>
</dbReference>
<dbReference type="AlphaFoldDB" id="A0AAN4W4P0"/>
<accession>A0AAN4W4P0</accession>
<gene>
    <name evidence="8" type="ORF">PEDI_50520</name>
</gene>
<reference evidence="8 9" key="1">
    <citation type="submission" date="2021-12" db="EMBL/GenBank/DDBJ databases">
        <title>Genome sequencing of bacteria with rrn-lacking chromosome and rrn-plasmid.</title>
        <authorList>
            <person name="Anda M."/>
            <person name="Iwasaki W."/>
        </authorList>
    </citation>
    <scope>NUCLEOTIDE SEQUENCE [LARGE SCALE GENOMIC DNA]</scope>
    <source>
        <strain evidence="8 9">NBRC 15940</strain>
    </source>
</reference>
<sequence length="524" mass="60561">MNRNNLKDMKNLKIYFLLILAGALISSCDDFLDVKNNTLLDRDTYFQTDLDLMRMLSASYSNMADVRLYANHYWRQRALLTNDVFTIETEDDLAGNYNFNFREDSKELRGIWSSLYKGIRRANTVIKERPETIQDSLLIKRAKAEAKLLRANYYFTLIMQWDFVPFRDEHNMDLFTVPQFTREEILDFVQLELKEIIAEKSLPNSYSGKVNEEQGRVTMWFAKGLLAKSYLFFDEPEKAQPLFKDIIENGGFVLMQNAEDIMNVNNRFSPENLFEVLYDHQVGGPLFWFDDGLNASEGTQRNVYLEAMVQDGNDPDKIGGYQNLRPTDDLINTFEPGDFRLTAFIRQKGDTLYYRNPRIIGGEVGDYVISTSDDPVIAKGLTSKANNPAGNDESFPVMRLADIYLMYAESLIGSNEAEAMRYIDLVRDRAFYSPIDQEVRPHLSTQELVNGGKSLMQVIKDERRKELCFEGHRYNDLRRWGDLNTIVSKIDGESRYIEGRAFYPVPQQEIDKSGGVLIQSPNYK</sequence>
<keyword evidence="5" id="KW-0998">Cell outer membrane</keyword>
<evidence type="ECO:0008006" key="10">
    <source>
        <dbReference type="Google" id="ProtNLM"/>
    </source>
</evidence>
<evidence type="ECO:0000256" key="5">
    <source>
        <dbReference type="ARBA" id="ARBA00023237"/>
    </source>
</evidence>
<evidence type="ECO:0000313" key="8">
    <source>
        <dbReference type="EMBL" id="GJM64500.1"/>
    </source>
</evidence>
<keyword evidence="9" id="KW-1185">Reference proteome</keyword>
<dbReference type="GO" id="GO:0009279">
    <property type="term" value="C:cell outer membrane"/>
    <property type="evidence" value="ECO:0007669"/>
    <property type="project" value="UniProtKB-SubCell"/>
</dbReference>
<evidence type="ECO:0000256" key="4">
    <source>
        <dbReference type="ARBA" id="ARBA00023136"/>
    </source>
</evidence>
<name>A0AAN4W4P0_9BACT</name>
<proteinExistence type="inferred from homology"/>
<evidence type="ECO:0000259" key="6">
    <source>
        <dbReference type="Pfam" id="PF07980"/>
    </source>
</evidence>
<dbReference type="InterPro" id="IPR012944">
    <property type="entry name" value="SusD_RagB_dom"/>
</dbReference>
<dbReference type="Gene3D" id="1.25.40.390">
    <property type="match status" value="1"/>
</dbReference>
<keyword evidence="4" id="KW-0472">Membrane</keyword>
<keyword evidence="3" id="KW-0732">Signal</keyword>
<evidence type="ECO:0000313" key="9">
    <source>
        <dbReference type="Proteomes" id="UP001310022"/>
    </source>
</evidence>
<comment type="similarity">
    <text evidence="2">Belongs to the SusD family.</text>
</comment>
<dbReference type="PROSITE" id="PS51257">
    <property type="entry name" value="PROKAR_LIPOPROTEIN"/>
    <property type="match status" value="1"/>
</dbReference>
<dbReference type="Pfam" id="PF07980">
    <property type="entry name" value="SusD_RagB"/>
    <property type="match status" value="1"/>
</dbReference>
<comment type="caution">
    <text evidence="8">The sequence shown here is derived from an EMBL/GenBank/DDBJ whole genome shotgun (WGS) entry which is preliminary data.</text>
</comment>
<dbReference type="Pfam" id="PF14322">
    <property type="entry name" value="SusD-like_3"/>
    <property type="match status" value="1"/>
</dbReference>
<organism evidence="8 9">
    <name type="scientific">Persicobacter diffluens</name>
    <dbReference type="NCBI Taxonomy" id="981"/>
    <lineage>
        <taxon>Bacteria</taxon>
        <taxon>Pseudomonadati</taxon>
        <taxon>Bacteroidota</taxon>
        <taxon>Cytophagia</taxon>
        <taxon>Cytophagales</taxon>
        <taxon>Persicobacteraceae</taxon>
        <taxon>Persicobacter</taxon>
    </lineage>
</organism>
<protein>
    <recommendedName>
        <fullName evidence="10">RagB/SusD family nutrient uptake outer membrane protein</fullName>
    </recommendedName>
</protein>
<feature type="domain" description="SusD-like N-terminal" evidence="7">
    <location>
        <begin position="30"/>
        <end position="231"/>
    </location>
</feature>
<evidence type="ECO:0000256" key="1">
    <source>
        <dbReference type="ARBA" id="ARBA00004442"/>
    </source>
</evidence>
<evidence type="ECO:0000256" key="2">
    <source>
        <dbReference type="ARBA" id="ARBA00006275"/>
    </source>
</evidence>
<dbReference type="InterPro" id="IPR033985">
    <property type="entry name" value="SusD-like_N"/>
</dbReference>
<comment type="subcellular location">
    <subcellularLocation>
        <location evidence="1">Cell outer membrane</location>
    </subcellularLocation>
</comment>
<dbReference type="Proteomes" id="UP001310022">
    <property type="component" value="Unassembled WGS sequence"/>
</dbReference>
<dbReference type="SUPFAM" id="SSF48452">
    <property type="entry name" value="TPR-like"/>
    <property type="match status" value="1"/>
</dbReference>
<dbReference type="EMBL" id="BQKE01000005">
    <property type="protein sequence ID" value="GJM64500.1"/>
    <property type="molecule type" value="Genomic_DNA"/>
</dbReference>